<comment type="subcellular location">
    <subcellularLocation>
        <location evidence="1">Cytoplasm</location>
    </subcellularLocation>
</comment>
<dbReference type="OrthoDB" id="4977at2759"/>
<evidence type="ECO:0000256" key="4">
    <source>
        <dbReference type="ARBA" id="ARBA00023017"/>
    </source>
</evidence>
<dbReference type="AlphaFoldDB" id="A0A401PCM7"/>
<organism evidence="6 7">
    <name type="scientific">Scyliorhinus torazame</name>
    <name type="common">Cloudy catshark</name>
    <name type="synonym">Catulus torazame</name>
    <dbReference type="NCBI Taxonomy" id="75743"/>
    <lineage>
        <taxon>Eukaryota</taxon>
        <taxon>Metazoa</taxon>
        <taxon>Chordata</taxon>
        <taxon>Craniata</taxon>
        <taxon>Vertebrata</taxon>
        <taxon>Chondrichthyes</taxon>
        <taxon>Elasmobranchii</taxon>
        <taxon>Galeomorphii</taxon>
        <taxon>Galeoidea</taxon>
        <taxon>Carcharhiniformes</taxon>
        <taxon>Scyliorhinidae</taxon>
        <taxon>Scyliorhinus</taxon>
    </lineage>
</organism>
<dbReference type="Proteomes" id="UP000288216">
    <property type="component" value="Unassembled WGS sequence"/>
</dbReference>
<accession>A0A401PCM7</accession>
<comment type="caution">
    <text evidence="6">The sequence shown here is derived from an EMBL/GenBank/DDBJ whole genome shotgun (WGS) entry which is preliminary data.</text>
</comment>
<keyword evidence="7" id="KW-1185">Reference proteome</keyword>
<feature type="non-terminal residue" evidence="6">
    <location>
        <position position="277"/>
    </location>
</feature>
<dbReference type="Gene3D" id="2.20.110.10">
    <property type="entry name" value="Histone H3 K4-specific methyltransferase SET7/9 N-terminal domain"/>
    <property type="match status" value="1"/>
</dbReference>
<dbReference type="EMBL" id="BFAA01003382">
    <property type="protein sequence ID" value="GCB70882.1"/>
    <property type="molecule type" value="Genomic_DNA"/>
</dbReference>
<evidence type="ECO:0000256" key="5">
    <source>
        <dbReference type="SAM" id="Coils"/>
    </source>
</evidence>
<dbReference type="STRING" id="75743.A0A401PCM7"/>
<gene>
    <name evidence="6" type="ORF">scyTo_0008703</name>
</gene>
<protein>
    <submittedName>
        <fullName evidence="6">Uncharacterized protein</fullName>
    </submittedName>
</protein>
<evidence type="ECO:0000256" key="1">
    <source>
        <dbReference type="ARBA" id="ARBA00004496"/>
    </source>
</evidence>
<keyword evidence="3" id="KW-0963">Cytoplasm</keyword>
<evidence type="ECO:0000313" key="6">
    <source>
        <dbReference type="EMBL" id="GCB70882.1"/>
    </source>
</evidence>
<comment type="similarity">
    <text evidence="2">Belongs to the dynactin subunit 2 family.</text>
</comment>
<feature type="coiled-coil region" evidence="5">
    <location>
        <begin position="71"/>
        <end position="98"/>
    </location>
</feature>
<dbReference type="InterPro" id="IPR028133">
    <property type="entry name" value="Dynamitin"/>
</dbReference>
<evidence type="ECO:0000313" key="7">
    <source>
        <dbReference type="Proteomes" id="UP000288216"/>
    </source>
</evidence>
<keyword evidence="5" id="KW-0175">Coiled coil</keyword>
<dbReference type="PANTHER" id="PTHR15346">
    <property type="entry name" value="DYNACTIN SUBUNIT"/>
    <property type="match status" value="1"/>
</dbReference>
<dbReference type="Pfam" id="PF04912">
    <property type="entry name" value="Dynamitin"/>
    <property type="match status" value="1"/>
</dbReference>
<evidence type="ECO:0000256" key="3">
    <source>
        <dbReference type="ARBA" id="ARBA00022490"/>
    </source>
</evidence>
<dbReference type="GO" id="GO:0005737">
    <property type="term" value="C:cytoplasm"/>
    <property type="evidence" value="ECO:0007669"/>
    <property type="project" value="UniProtKB-SubCell"/>
</dbReference>
<name>A0A401PCM7_SCYTO</name>
<reference evidence="6 7" key="1">
    <citation type="journal article" date="2018" name="Nat. Ecol. Evol.">
        <title>Shark genomes provide insights into elasmobranch evolution and the origin of vertebrates.</title>
        <authorList>
            <person name="Hara Y"/>
            <person name="Yamaguchi K"/>
            <person name="Onimaru K"/>
            <person name="Kadota M"/>
            <person name="Koyanagi M"/>
            <person name="Keeley SD"/>
            <person name="Tatsumi K"/>
            <person name="Tanaka K"/>
            <person name="Motone F"/>
            <person name="Kageyama Y"/>
            <person name="Nozu R"/>
            <person name="Adachi N"/>
            <person name="Nishimura O"/>
            <person name="Nakagawa R"/>
            <person name="Tanegashima C"/>
            <person name="Kiyatake I"/>
            <person name="Matsumoto R"/>
            <person name="Murakumo K"/>
            <person name="Nishida K"/>
            <person name="Terakita A"/>
            <person name="Kuratani S"/>
            <person name="Sato K"/>
            <person name="Hyodo S Kuraku.S."/>
        </authorList>
    </citation>
    <scope>NUCLEOTIDE SEQUENCE [LARGE SCALE GENOMIC DNA]</scope>
</reference>
<keyword evidence="4" id="KW-0243">Dynein</keyword>
<dbReference type="GO" id="GO:0005869">
    <property type="term" value="C:dynactin complex"/>
    <property type="evidence" value="ECO:0007669"/>
    <property type="project" value="InterPro"/>
</dbReference>
<dbReference type="GO" id="GO:0030286">
    <property type="term" value="C:dynein complex"/>
    <property type="evidence" value="ECO:0007669"/>
    <property type="project" value="UniProtKB-KW"/>
</dbReference>
<dbReference type="GO" id="GO:0007017">
    <property type="term" value="P:microtubule-based process"/>
    <property type="evidence" value="ECO:0007669"/>
    <property type="project" value="InterPro"/>
</dbReference>
<feature type="coiled-coil region" evidence="5">
    <location>
        <begin position="187"/>
        <end position="214"/>
    </location>
</feature>
<proteinExistence type="inferred from homology"/>
<evidence type="ECO:0000256" key="2">
    <source>
        <dbReference type="ARBA" id="ARBA00006176"/>
    </source>
</evidence>
<dbReference type="SUPFAM" id="SSF82185">
    <property type="entry name" value="Histone H3 K4-specific methyltransferase SET7/9 N-terminal domain"/>
    <property type="match status" value="1"/>
</dbReference>
<sequence length="277" mass="30723">MPVKPKKKTQLIEKTTIPEVLNVHVIFPNEESYEGECTRTEDGTLERNGFGTHMTPSGIIYTGQWKNDKKHQRLLHEMKELAEEVEQIKNSMKESASEEKLTPVALANQVASLKQHLVAPQLEKVLDPNATIDLTDPEGVLVKCLLTQLDVAKSGIGPTQLAGRFPGSAGKSNVITYELYYEPEQTRFTQKAKVAELEKRLADLEAAVGTCSNRQNSLSIRLQGTCLMGTLEVPQSKVSTMDPVTLDPVEARLQSVLAKLNEVAKHKAATRKRRLRA</sequence>